<comment type="cofactor">
    <cofactor evidence="4">
        <name>a divalent metal cation</name>
        <dbReference type="ChEBI" id="CHEBI:60240"/>
    </cofactor>
</comment>
<dbReference type="EMBL" id="DSPX01000246">
    <property type="protein sequence ID" value="HGG03527.1"/>
    <property type="molecule type" value="Genomic_DNA"/>
</dbReference>
<dbReference type="InterPro" id="IPR029017">
    <property type="entry name" value="Enolase-like_N"/>
</dbReference>
<dbReference type="UniPathway" id="UPA01057">
    <property type="reaction ID" value="UER00165"/>
</dbReference>
<dbReference type="SFLD" id="SFLDG00180">
    <property type="entry name" value="muconate_cycloisomerase"/>
    <property type="match status" value="1"/>
</dbReference>
<evidence type="ECO:0000256" key="2">
    <source>
        <dbReference type="ARBA" id="ARBA00022842"/>
    </source>
</evidence>
<dbReference type="InterPro" id="IPR010196">
    <property type="entry name" value="OSB_synthase_MenC1"/>
</dbReference>
<dbReference type="AlphaFoldDB" id="A0A7C4A0Y8"/>
<dbReference type="Pfam" id="PF21508">
    <property type="entry name" value="MenC_N"/>
    <property type="match status" value="1"/>
</dbReference>
<evidence type="ECO:0000313" key="8">
    <source>
        <dbReference type="EMBL" id="HGG03527.1"/>
    </source>
</evidence>
<dbReference type="InterPro" id="IPR036849">
    <property type="entry name" value="Enolase-like_C_sf"/>
</dbReference>
<dbReference type="InterPro" id="IPR041338">
    <property type="entry name" value="OSBS_N"/>
</dbReference>
<comment type="function">
    <text evidence="4">Converts 2-succinyl-6-hydroxy-2,4-cyclohexadiene-1-carboxylate (SHCHC) to 2-succinylbenzoate (OSB).</text>
</comment>
<comment type="similarity">
    <text evidence="4">Belongs to the mandelate racemase/muconate lactonizing enzyme family. MenC type 1 subfamily.</text>
</comment>
<dbReference type="EC" id="4.2.1.113" evidence="4 5"/>
<dbReference type="NCBIfam" id="NF002739">
    <property type="entry name" value="PRK02714.1"/>
    <property type="match status" value="1"/>
</dbReference>
<dbReference type="SFLD" id="SFLDF00009">
    <property type="entry name" value="o-succinylbenzoate_synthase"/>
    <property type="match status" value="1"/>
</dbReference>
<comment type="catalytic activity">
    <reaction evidence="4">
        <text>(1R,6R)-6-hydroxy-2-succinyl-cyclohexa-2,4-diene-1-carboxylate = 2-succinylbenzoate + H2O</text>
        <dbReference type="Rhea" id="RHEA:10196"/>
        <dbReference type="ChEBI" id="CHEBI:15377"/>
        <dbReference type="ChEBI" id="CHEBI:18325"/>
        <dbReference type="ChEBI" id="CHEBI:58689"/>
        <dbReference type="EC" id="4.2.1.113"/>
    </reaction>
</comment>
<sequence>MLNCYYQPYQRRFKVPLKTSHGLWEIRQGIIIRLSDSEGNIGCGEIAPLSWFGSETWQQAWDFCQQLPPEITPETIYSIPSELPACQFGFGSAWETMTRGAEEQGSRGAGEQGSRGAGVGAIRESPLPENQKSLKSSGLLPAGAAAIQSLPILWHQGYRTFKWKISILPIETEISILHQLIANLPPSGLLRLDANGGLNSRQAKQWLRITDAWGDKIEFIEQPLPINQLESMFKLRNEHTTPLALDESVATIAQMAAVYHQGWRGIFVVKPSIAGFPWELRHFCQNHQIDAVFSSVFETEIGYNNALQLAADLKPQRAVGFGVNHWFEEEQGQL</sequence>
<dbReference type="Gene3D" id="3.20.20.120">
    <property type="entry name" value="Enolase-like C-terminal domain"/>
    <property type="match status" value="1"/>
</dbReference>
<dbReference type="InterPro" id="IPR029065">
    <property type="entry name" value="Enolase_C-like"/>
</dbReference>
<proteinExistence type="inferred from homology"/>
<feature type="region of interest" description="Disordered" evidence="6">
    <location>
        <begin position="99"/>
        <end position="124"/>
    </location>
</feature>
<dbReference type="NCBIfam" id="TIGR01927">
    <property type="entry name" value="menC_gam_Gplu"/>
    <property type="match status" value="1"/>
</dbReference>
<keyword evidence="1 4" id="KW-0479">Metal-binding</keyword>
<gene>
    <name evidence="4" type="primary">menC</name>
    <name evidence="8" type="ORF">ENR15_23525</name>
</gene>
<dbReference type="Pfam" id="PF13378">
    <property type="entry name" value="MR_MLE_C"/>
    <property type="match status" value="1"/>
</dbReference>
<reference evidence="8" key="1">
    <citation type="journal article" date="2020" name="mSystems">
        <title>Genome- and Community-Level Interaction Insights into Carbon Utilization and Element Cycling Functions of Hydrothermarchaeota in Hydrothermal Sediment.</title>
        <authorList>
            <person name="Zhou Z."/>
            <person name="Liu Y."/>
            <person name="Xu W."/>
            <person name="Pan J."/>
            <person name="Luo Z.H."/>
            <person name="Li M."/>
        </authorList>
    </citation>
    <scope>NUCLEOTIDE SEQUENCE [LARGE SCALE GENOMIC DNA]</scope>
    <source>
        <strain evidence="8">SpSt-374</strain>
    </source>
</reference>
<accession>A0A7C4A0Y8</accession>
<evidence type="ECO:0000256" key="6">
    <source>
        <dbReference type="SAM" id="MobiDB-lite"/>
    </source>
</evidence>
<feature type="binding site" evidence="4">
    <location>
        <position position="193"/>
    </location>
    <ligand>
        <name>Mg(2+)</name>
        <dbReference type="ChEBI" id="CHEBI:18420"/>
    </ligand>
</feature>
<comment type="caution">
    <text evidence="8">The sequence shown here is derived from an EMBL/GenBank/DDBJ whole genome shotgun (WGS) entry which is preliminary data.</text>
</comment>
<dbReference type="CDD" id="cd03320">
    <property type="entry name" value="OSBS"/>
    <property type="match status" value="1"/>
</dbReference>
<dbReference type="SFLD" id="SFLDS00001">
    <property type="entry name" value="Enolase"/>
    <property type="match status" value="1"/>
</dbReference>
<feature type="active site" description="Proton acceptor" evidence="4">
    <location>
        <position position="270"/>
    </location>
</feature>
<feature type="domain" description="Mandelate racemase/muconate lactonizing enzyme C-terminal" evidence="7">
    <location>
        <begin position="143"/>
        <end position="242"/>
    </location>
</feature>
<dbReference type="GO" id="GO:0043748">
    <property type="term" value="F:O-succinylbenzoate synthase activity"/>
    <property type="evidence" value="ECO:0007669"/>
    <property type="project" value="UniProtKB-EC"/>
</dbReference>
<evidence type="ECO:0000256" key="5">
    <source>
        <dbReference type="NCBIfam" id="TIGR01927"/>
    </source>
</evidence>
<dbReference type="GO" id="GO:0009234">
    <property type="term" value="P:menaquinone biosynthetic process"/>
    <property type="evidence" value="ECO:0007669"/>
    <property type="project" value="UniProtKB-UniRule"/>
</dbReference>
<dbReference type="HAMAP" id="MF_00470">
    <property type="entry name" value="MenC_1"/>
    <property type="match status" value="1"/>
</dbReference>
<dbReference type="Gene3D" id="3.30.390.10">
    <property type="entry name" value="Enolase-like, N-terminal domain"/>
    <property type="match status" value="1"/>
</dbReference>
<dbReference type="SMART" id="SM00922">
    <property type="entry name" value="MR_MLE"/>
    <property type="match status" value="1"/>
</dbReference>
<evidence type="ECO:0000256" key="4">
    <source>
        <dbReference type="HAMAP-Rule" id="MF_00470"/>
    </source>
</evidence>
<dbReference type="SUPFAM" id="SSF51604">
    <property type="entry name" value="Enolase C-terminal domain-like"/>
    <property type="match status" value="1"/>
</dbReference>
<keyword evidence="3 4" id="KW-0456">Lyase</keyword>
<evidence type="ECO:0000256" key="3">
    <source>
        <dbReference type="ARBA" id="ARBA00023239"/>
    </source>
</evidence>
<name>A0A7C4A0Y8_9CYAN</name>
<dbReference type="UniPathway" id="UPA00995"/>
<dbReference type="InterPro" id="IPR013342">
    <property type="entry name" value="Mandelate_racemase_C"/>
</dbReference>
<feature type="active site" description="Proton donor" evidence="4">
    <location>
        <position position="164"/>
    </location>
</feature>
<dbReference type="PANTHER" id="PTHR48073">
    <property type="entry name" value="O-SUCCINYLBENZOATE SYNTHASE-RELATED"/>
    <property type="match status" value="1"/>
</dbReference>
<protein>
    <recommendedName>
        <fullName evidence="4 5">o-succinylbenzoate synthase</fullName>
        <shortName evidence="4">OSB synthase</shortName>
        <shortName evidence="4">OSBS</shortName>
        <ecNumber evidence="4 5">4.2.1.113</ecNumber>
    </recommendedName>
    <alternativeName>
        <fullName evidence="4">4-(2'-carboxyphenyl)-4-oxybutyric acid synthase</fullName>
    </alternativeName>
    <alternativeName>
        <fullName evidence="4">o-succinylbenzoic acid synthase</fullName>
    </alternativeName>
</protein>
<dbReference type="GO" id="GO:0000287">
    <property type="term" value="F:magnesium ion binding"/>
    <property type="evidence" value="ECO:0007669"/>
    <property type="project" value="UniProtKB-UniRule"/>
</dbReference>
<comment type="pathway">
    <text evidence="4">Quinol/quinone metabolism; 1,4-dihydroxy-2-naphthoate biosynthesis; 1,4-dihydroxy-2-naphthoate from chorismate: step 4/7.</text>
</comment>
<dbReference type="SUPFAM" id="SSF54826">
    <property type="entry name" value="Enolase N-terminal domain-like"/>
    <property type="match status" value="1"/>
</dbReference>
<dbReference type="PANTHER" id="PTHR48073:SF6">
    <property type="entry name" value="PROTEIN PHYLLO, CHLOROPLASTIC-LIKE"/>
    <property type="match status" value="1"/>
</dbReference>
<dbReference type="GO" id="GO:0042372">
    <property type="term" value="P:phylloquinone biosynthetic process"/>
    <property type="evidence" value="ECO:0007669"/>
    <property type="project" value="UniProtKB-UniRule"/>
</dbReference>
<comment type="pathway">
    <text evidence="4">Cofactor biosynthesis; phylloquinone biosynthesis.</text>
</comment>
<feature type="binding site" evidence="4">
    <location>
        <position position="221"/>
    </location>
    <ligand>
        <name>Mg(2+)</name>
        <dbReference type="ChEBI" id="CHEBI:18420"/>
    </ligand>
</feature>
<organism evidence="8">
    <name type="scientific">Planktothricoides sp. SpSt-374</name>
    <dbReference type="NCBI Taxonomy" id="2282167"/>
    <lineage>
        <taxon>Bacteria</taxon>
        <taxon>Bacillati</taxon>
        <taxon>Cyanobacteriota</taxon>
        <taxon>Cyanophyceae</taxon>
        <taxon>Oscillatoriophycideae</taxon>
        <taxon>Oscillatoriales</taxon>
        <taxon>Oscillatoriaceae</taxon>
        <taxon>Planktothricoides</taxon>
    </lineage>
</organism>
<evidence type="ECO:0000256" key="1">
    <source>
        <dbReference type="ARBA" id="ARBA00022723"/>
    </source>
</evidence>
<keyword evidence="2 4" id="KW-0460">Magnesium</keyword>
<evidence type="ECO:0000259" key="7">
    <source>
        <dbReference type="SMART" id="SM00922"/>
    </source>
</evidence>
<feature type="binding site" evidence="4">
    <location>
        <position position="246"/>
    </location>
    <ligand>
        <name>Mg(2+)</name>
        <dbReference type="ChEBI" id="CHEBI:18420"/>
    </ligand>
</feature>
<feature type="compositionally biased region" description="Gly residues" evidence="6">
    <location>
        <begin position="107"/>
        <end position="119"/>
    </location>
</feature>